<evidence type="ECO:0000313" key="1">
    <source>
        <dbReference type="EnsemblPlants" id="MELO3C011098.2.1"/>
    </source>
</evidence>
<reference evidence="1" key="1">
    <citation type="submission" date="2023-03" db="UniProtKB">
        <authorList>
            <consortium name="EnsemblPlants"/>
        </authorList>
    </citation>
    <scope>IDENTIFICATION</scope>
</reference>
<organism evidence="1">
    <name type="scientific">Cucumis melo</name>
    <name type="common">Muskmelon</name>
    <dbReference type="NCBI Taxonomy" id="3656"/>
    <lineage>
        <taxon>Eukaryota</taxon>
        <taxon>Viridiplantae</taxon>
        <taxon>Streptophyta</taxon>
        <taxon>Embryophyta</taxon>
        <taxon>Tracheophyta</taxon>
        <taxon>Spermatophyta</taxon>
        <taxon>Magnoliopsida</taxon>
        <taxon>eudicotyledons</taxon>
        <taxon>Gunneridae</taxon>
        <taxon>Pentapetalae</taxon>
        <taxon>rosids</taxon>
        <taxon>fabids</taxon>
        <taxon>Cucurbitales</taxon>
        <taxon>Cucurbitaceae</taxon>
        <taxon>Benincaseae</taxon>
        <taxon>Cucumis</taxon>
    </lineage>
</organism>
<sequence length="80" mass="9634">MAEKRGKMKERRMLQKENKGGVRFVKKMELVDWTEKQNLLLQSSDQWSLFLFPLARFLGERERSETGVREGDENQWMKEN</sequence>
<accession>A0A9I9D036</accession>
<name>A0A9I9D036_CUCME</name>
<dbReference type="AlphaFoldDB" id="A0A9I9D036"/>
<protein>
    <submittedName>
        <fullName evidence="1">Uncharacterized protein</fullName>
    </submittedName>
</protein>
<proteinExistence type="predicted"/>
<dbReference type="Gramene" id="MELO3C011098.2.1">
    <property type="protein sequence ID" value="MELO3C011098.2.1"/>
    <property type="gene ID" value="MELO3C011098.2"/>
</dbReference>
<dbReference type="EnsemblPlants" id="MELO3C011098.2.1">
    <property type="protein sequence ID" value="MELO3C011098.2.1"/>
    <property type="gene ID" value="MELO3C011098.2"/>
</dbReference>